<reference evidence="5 6" key="1">
    <citation type="submission" date="2018-08" db="EMBL/GenBank/DDBJ databases">
        <title>A genome reference for cultivated species of the human gut microbiota.</title>
        <authorList>
            <person name="Zou Y."/>
            <person name="Xue W."/>
            <person name="Luo G."/>
        </authorList>
    </citation>
    <scope>NUCLEOTIDE SEQUENCE [LARGE SCALE GENOMIC DNA]</scope>
    <source>
        <strain evidence="5 6">AM25-6</strain>
    </source>
</reference>
<evidence type="ECO:0000256" key="2">
    <source>
        <dbReference type="ARBA" id="ARBA00023002"/>
    </source>
</evidence>
<dbReference type="InterPro" id="IPR036291">
    <property type="entry name" value="NAD(P)-bd_dom_sf"/>
</dbReference>
<feature type="domain" description="D-isomer specific 2-hydroxyacid dehydrogenase NAD-binding" evidence="4">
    <location>
        <begin position="115"/>
        <end position="297"/>
    </location>
</feature>
<dbReference type="EMBL" id="QUSM01000005">
    <property type="protein sequence ID" value="RGD73607.1"/>
    <property type="molecule type" value="Genomic_DNA"/>
</dbReference>
<dbReference type="InterPro" id="IPR050857">
    <property type="entry name" value="D-2-hydroxyacid_DH"/>
</dbReference>
<dbReference type="Gene3D" id="3.40.50.720">
    <property type="entry name" value="NAD(P)-binding Rossmann-like Domain"/>
    <property type="match status" value="2"/>
</dbReference>
<evidence type="ECO:0000313" key="5">
    <source>
        <dbReference type="EMBL" id="RGD73607.1"/>
    </source>
</evidence>
<proteinExistence type="inferred from homology"/>
<dbReference type="GO" id="GO:0016616">
    <property type="term" value="F:oxidoreductase activity, acting on the CH-OH group of donors, NAD or NADP as acceptor"/>
    <property type="evidence" value="ECO:0007669"/>
    <property type="project" value="InterPro"/>
</dbReference>
<comment type="similarity">
    <text evidence="1">Belongs to the D-isomer specific 2-hydroxyacid dehydrogenase family.</text>
</comment>
<accession>A0A3E3DWD8</accession>
<keyword evidence="2" id="KW-0560">Oxidoreductase</keyword>
<keyword evidence="3" id="KW-0520">NAD</keyword>
<dbReference type="GO" id="GO:0051287">
    <property type="term" value="F:NAD binding"/>
    <property type="evidence" value="ECO:0007669"/>
    <property type="project" value="InterPro"/>
</dbReference>
<protein>
    <submittedName>
        <fullName evidence="5">D-3-phosphoglycerate dehydrogenase</fullName>
    </submittedName>
</protein>
<dbReference type="SUPFAM" id="SSF52283">
    <property type="entry name" value="Formate/glycerate dehydrogenase catalytic domain-like"/>
    <property type="match status" value="1"/>
</dbReference>
<comment type="caution">
    <text evidence="5">The sequence shown here is derived from an EMBL/GenBank/DDBJ whole genome shotgun (WGS) entry which is preliminary data.</text>
</comment>
<dbReference type="PANTHER" id="PTHR42789">
    <property type="entry name" value="D-ISOMER SPECIFIC 2-HYDROXYACID DEHYDROGENASE FAMILY PROTEIN (AFU_ORTHOLOGUE AFUA_6G10090)"/>
    <property type="match status" value="1"/>
</dbReference>
<evidence type="ECO:0000256" key="3">
    <source>
        <dbReference type="ARBA" id="ARBA00023027"/>
    </source>
</evidence>
<gene>
    <name evidence="5" type="ORF">DW687_09660</name>
</gene>
<dbReference type="AlphaFoldDB" id="A0A3E3DWD8"/>
<evidence type="ECO:0000313" key="6">
    <source>
        <dbReference type="Proteomes" id="UP000261212"/>
    </source>
</evidence>
<sequence>MLKALWTGEYDDEWKKIFSQNFELERASLNIGAVYPDGLLRGIDLIEVLKDKDIFIDGYDPVDEEIIKNCPKLKMILSVRDGPEENIDINMCTKYGIPVLFAGGRCVHSVAELNMTLMFNLACNFIRLTNRMRNEGWTSTNMTEDLFSQTELYRKTLSIIGLGRNGRELAKLANGIGMNVVSYDPYVTKKQAEELNVTMMSLQDAMSAGDYVTLLARVTPETEGMIGKKEIAMMKPTAYLINTGRSKLADEEAIFDALDNDIIKGAALDVFTSKPLNKDSRAYKIPEDKLLLTPHMAGISMERVPHQYEYLMDSFDKFKKGKTKGLRLYNPKVFDSLEFKNRGGIIFECEK</sequence>
<dbReference type="SUPFAM" id="SSF51735">
    <property type="entry name" value="NAD(P)-binding Rossmann-fold domains"/>
    <property type="match status" value="1"/>
</dbReference>
<evidence type="ECO:0000259" key="4">
    <source>
        <dbReference type="Pfam" id="PF02826"/>
    </source>
</evidence>
<dbReference type="RefSeq" id="WP_117532582.1">
    <property type="nucleotide sequence ID" value="NZ_QUSM01000005.1"/>
</dbReference>
<dbReference type="PANTHER" id="PTHR42789:SF1">
    <property type="entry name" value="D-ISOMER SPECIFIC 2-HYDROXYACID DEHYDROGENASE FAMILY PROTEIN (AFU_ORTHOLOGUE AFUA_6G10090)"/>
    <property type="match status" value="1"/>
</dbReference>
<organism evidence="5 6">
    <name type="scientific">Anaerofustis stercorihominis</name>
    <dbReference type="NCBI Taxonomy" id="214853"/>
    <lineage>
        <taxon>Bacteria</taxon>
        <taxon>Bacillati</taxon>
        <taxon>Bacillota</taxon>
        <taxon>Clostridia</taxon>
        <taxon>Eubacteriales</taxon>
        <taxon>Eubacteriaceae</taxon>
        <taxon>Anaerofustis</taxon>
    </lineage>
</organism>
<name>A0A3E3DWD8_9FIRM</name>
<dbReference type="Proteomes" id="UP000261212">
    <property type="component" value="Unassembled WGS sequence"/>
</dbReference>
<evidence type="ECO:0000256" key="1">
    <source>
        <dbReference type="ARBA" id="ARBA00005854"/>
    </source>
</evidence>
<dbReference type="Pfam" id="PF02826">
    <property type="entry name" value="2-Hacid_dh_C"/>
    <property type="match status" value="1"/>
</dbReference>
<dbReference type="InterPro" id="IPR006140">
    <property type="entry name" value="D-isomer_DH_NAD-bd"/>
</dbReference>